<dbReference type="PROSITE" id="PS00107">
    <property type="entry name" value="PROTEIN_KINASE_ATP"/>
    <property type="match status" value="1"/>
</dbReference>
<comment type="caution">
    <text evidence="18">The sequence shown here is derived from an EMBL/GenBank/DDBJ whole genome shotgun (WGS) entry which is preliminary data.</text>
</comment>
<dbReference type="Proteomes" id="UP000326396">
    <property type="component" value="Linkage Group LG1"/>
</dbReference>
<keyword evidence="6" id="KW-0808">Transferase</keyword>
<dbReference type="InterPro" id="IPR011009">
    <property type="entry name" value="Kinase-like_dom_sf"/>
</dbReference>
<keyword evidence="10" id="KW-0418">Kinase</keyword>
<dbReference type="GO" id="GO:0005524">
    <property type="term" value="F:ATP binding"/>
    <property type="evidence" value="ECO:0007669"/>
    <property type="project" value="UniProtKB-UniRule"/>
</dbReference>
<comment type="similarity">
    <text evidence="2">In the N-terminal section; belongs to the leguminous lectin family.</text>
</comment>
<dbReference type="GO" id="GO:0005886">
    <property type="term" value="C:plasma membrane"/>
    <property type="evidence" value="ECO:0007669"/>
    <property type="project" value="UniProtKB-SubCell"/>
</dbReference>
<evidence type="ECO:0000256" key="2">
    <source>
        <dbReference type="ARBA" id="ARBA00008536"/>
    </source>
</evidence>
<dbReference type="PROSITE" id="PS50011">
    <property type="entry name" value="PROTEIN_KINASE_DOM"/>
    <property type="match status" value="6"/>
</dbReference>
<keyword evidence="5" id="KW-0723">Serine/threonine-protein kinase</keyword>
<dbReference type="SMART" id="SM00220">
    <property type="entry name" value="S_TKc"/>
    <property type="match status" value="1"/>
</dbReference>
<dbReference type="PROSITE" id="PS00108">
    <property type="entry name" value="PROTEIN_KINASE_ST"/>
    <property type="match status" value="1"/>
</dbReference>
<feature type="domain" description="Protein kinase" evidence="17">
    <location>
        <begin position="1075"/>
        <end position="1373"/>
    </location>
</feature>
<reference evidence="18 19" key="1">
    <citation type="submission" date="2019-05" db="EMBL/GenBank/DDBJ databases">
        <title>Mikania micrantha, genome provides insights into the molecular mechanism of rapid growth.</title>
        <authorList>
            <person name="Liu B."/>
        </authorList>
    </citation>
    <scope>NUCLEOTIDE SEQUENCE [LARGE SCALE GENOMIC DNA]</scope>
    <source>
        <strain evidence="18">NLD-2019</strain>
        <tissue evidence="18">Leaf</tissue>
    </source>
</reference>
<evidence type="ECO:0000313" key="19">
    <source>
        <dbReference type="Proteomes" id="UP000326396"/>
    </source>
</evidence>
<evidence type="ECO:0000256" key="11">
    <source>
        <dbReference type="ARBA" id="ARBA00022840"/>
    </source>
</evidence>
<evidence type="ECO:0000256" key="3">
    <source>
        <dbReference type="ARBA" id="ARBA00010217"/>
    </source>
</evidence>
<dbReference type="Pfam" id="PF07714">
    <property type="entry name" value="PK_Tyr_Ser-Thr"/>
    <property type="match status" value="4"/>
</dbReference>
<feature type="domain" description="Protein kinase" evidence="17">
    <location>
        <begin position="770"/>
        <end position="1046"/>
    </location>
</feature>
<protein>
    <recommendedName>
        <fullName evidence="17">Protein kinase domain-containing protein</fullName>
    </recommendedName>
</protein>
<dbReference type="EMBL" id="SZYD01000001">
    <property type="protein sequence ID" value="KAD7477110.1"/>
    <property type="molecule type" value="Genomic_DNA"/>
</dbReference>
<dbReference type="InterPro" id="IPR045272">
    <property type="entry name" value="ANXUR1/2-like"/>
</dbReference>
<keyword evidence="8" id="KW-0732">Signal</keyword>
<evidence type="ECO:0000256" key="7">
    <source>
        <dbReference type="ARBA" id="ARBA00022692"/>
    </source>
</evidence>
<dbReference type="Gene3D" id="1.10.510.10">
    <property type="entry name" value="Transferase(Phosphotransferase) domain 1"/>
    <property type="match status" value="6"/>
</dbReference>
<accession>A0A5N6Q094</accession>
<evidence type="ECO:0000256" key="5">
    <source>
        <dbReference type="ARBA" id="ARBA00022527"/>
    </source>
</evidence>
<dbReference type="GO" id="GO:0009506">
    <property type="term" value="C:plasmodesma"/>
    <property type="evidence" value="ECO:0007669"/>
    <property type="project" value="TreeGrafter"/>
</dbReference>
<evidence type="ECO:0000256" key="12">
    <source>
        <dbReference type="ARBA" id="ARBA00022989"/>
    </source>
</evidence>
<evidence type="ECO:0000256" key="4">
    <source>
        <dbReference type="ARBA" id="ARBA00022475"/>
    </source>
</evidence>
<dbReference type="GO" id="GO:0004714">
    <property type="term" value="F:transmembrane receptor protein tyrosine kinase activity"/>
    <property type="evidence" value="ECO:0007669"/>
    <property type="project" value="InterPro"/>
</dbReference>
<keyword evidence="19" id="KW-1185">Reference proteome</keyword>
<keyword evidence="7" id="KW-0812">Transmembrane</keyword>
<dbReference type="InterPro" id="IPR017441">
    <property type="entry name" value="Protein_kinase_ATP_BS"/>
</dbReference>
<dbReference type="OrthoDB" id="4062651at2759"/>
<evidence type="ECO:0000259" key="17">
    <source>
        <dbReference type="PROSITE" id="PS50011"/>
    </source>
</evidence>
<keyword evidence="12" id="KW-1133">Transmembrane helix</keyword>
<dbReference type="Pfam" id="PF00069">
    <property type="entry name" value="Pkinase"/>
    <property type="match status" value="1"/>
</dbReference>
<evidence type="ECO:0000256" key="10">
    <source>
        <dbReference type="ARBA" id="ARBA00022777"/>
    </source>
</evidence>
<sequence>MDQVVLCEPIGTEGYIDPEIETTRGVTQRSDTYAFGVVLFEILCGRNAFIPKEADRYLAGLAKHHYENKTLKDVINPNLWNQMLGRSLMKYSKSAYSCIMDERAFRANMDDEEMYQHLKIRLEDIKSATNNFSNPYSPCDDNPRFIRYVAELDHFDREKPSSVGTESEVKPLRRHNIVAIKRLLSQDHERDQQVFFNNMEMLASFQHPNIISLLGFCVEGSELILVFEKNPNKHHMLLCSSLQNDNFRGVLTWEKRLKIAVDIARALNYLHFEREDKKVIIHNGTKCCNVCLDENWNAKIENFEDAEFLTLNQEDEALYLPYISRNVSPFHLDPEYTKTGILKRESDVYSFGVVLFELLCGKKAADPIYLDYGGHQTHVARSRFAAGTLESMIDPVIIYPNKDSLDTYTEIAYKCVAETQAQRPSMKLVLKELEKSLSFQGKNLEPLMIPLSDIKLATNDFSVKCIHKVSKECTMYKAELKHYGKQNLSSVEGNNENQHPVIIKRYNDVNRGVDFFTEIEMLTIAKHHNIITIFGLCVEGFEMILIIDNVSNGYLNDYLGNANAMRHFTWEKRLKICIDVAHALKYLHSEMKDQNVIINHAIQSNTIGLDENWRAKILEFGRSICMHHNPKYENTREIIRESDVYSFGVVLFEILCGRPVDDPIYVKGSNDNLPTIATLSFREGTLEDMMDPILKKQTSEYNFILNRGPDKDSLHTFMEIAHKCVTPKGHPSLTMKDVVIELEKSLKFQNSNKDNPRLSLEDIILATHNFHKNNCIGGGGFGGVFKGTIQDGGQSKTIVAKRLDTSLGQGEQQFLTELQIVLKYKHENVIGLVGYCDEKGEKIIVYEYASRGSLDRYLSHVSLTWMKRLNICVDVARALYFLHGGFDKQAKVIHRDIKAANILLNHDWKAKLTDFGLSLITSLVHEKDYVIDHWCGTPGYLDPLYKKSGFLTTESDIYSFGVVLFEILYGRSAYAVQTQDGHSLSEVIKNNYEEGKLDALVLEQIREQIVPKSLTTFQEIAYQCLHIEREKRPTTKELLTQLKKALAFQEMATRMTKFAHLQIPLDDVVRATNNFHQDNIVTCDGFGTTYKGQILQSERVTKIAAKRFDCKNGEGDLEFLAEISALSDLSHTNIVTFIGYCDEKDEKIIITTFEDNGNLAQYLNTPNLTWTQRLRISLGVARALSYLHYDEGRDYAIIHCNINSNTILLDEKLEAKLSCFETSIKQLICYKEHVCCHCYHTNSYYAIENTVTHKSDIHSLGVVLFEMLCGRNSFVQKDAKRLLDPHKLQDIILPNLWNQISPRSLIGYSTAAYTCLEDNQIIKYSTACSGLEEKQARTQNAHNIVQILEKALESQLQHEYSMSHINNLEHLKIPLNVIKLATNNFSMQCIGSTPLYCRLYIARLDHFDMENHSFTEDKNGGELPNDVIIKRFPDIELANQAQKIFFRELKMLSSVKHDGIVRLHGFCVEGPEMILVIANTSNGYLYNYLENLHSRRILTWERRLKICIDVARTLSYLHHGMEDQKVILNHYISSWNIGLDENWKAKIVDFGFSLFLLPNQDDEAVFLEMFRFGNRDNRGFLPPNIDPEYVKARKLRRESDIYSFGVVLLEILVGGMSYDPIYCKDDEKGLAPLARRRYNMGTLEDIIDPIIKEETNSHSNIRPNKDSLLTFIEIAHRCVAEDQDQRPTIKIVVKELEKALFQIDRIDSVP</sequence>
<evidence type="ECO:0000256" key="13">
    <source>
        <dbReference type="ARBA" id="ARBA00023136"/>
    </source>
</evidence>
<name>A0A5N6Q094_9ASTR</name>
<keyword evidence="9 16" id="KW-0547">Nucleotide-binding</keyword>
<comment type="subcellular location">
    <subcellularLocation>
        <location evidence="1">Cell membrane</location>
        <topology evidence="1">Single-pass type I membrane protein</topology>
    </subcellularLocation>
</comment>
<keyword evidence="15" id="KW-0325">Glycoprotein</keyword>
<keyword evidence="13" id="KW-0472">Membrane</keyword>
<keyword evidence="14" id="KW-0675">Receptor</keyword>
<organism evidence="18 19">
    <name type="scientific">Mikania micrantha</name>
    <name type="common">bitter vine</name>
    <dbReference type="NCBI Taxonomy" id="192012"/>
    <lineage>
        <taxon>Eukaryota</taxon>
        <taxon>Viridiplantae</taxon>
        <taxon>Streptophyta</taxon>
        <taxon>Embryophyta</taxon>
        <taxon>Tracheophyta</taxon>
        <taxon>Spermatophyta</taxon>
        <taxon>Magnoliopsida</taxon>
        <taxon>eudicotyledons</taxon>
        <taxon>Gunneridae</taxon>
        <taxon>Pentapetalae</taxon>
        <taxon>asterids</taxon>
        <taxon>campanulids</taxon>
        <taxon>Asterales</taxon>
        <taxon>Asteraceae</taxon>
        <taxon>Asteroideae</taxon>
        <taxon>Heliantheae alliance</taxon>
        <taxon>Eupatorieae</taxon>
        <taxon>Mikania</taxon>
    </lineage>
</organism>
<gene>
    <name evidence="18" type="ORF">E3N88_00246</name>
</gene>
<dbReference type="GO" id="GO:0004674">
    <property type="term" value="F:protein serine/threonine kinase activity"/>
    <property type="evidence" value="ECO:0007669"/>
    <property type="project" value="UniProtKB-KW"/>
</dbReference>
<dbReference type="FunFam" id="1.10.510.10:FF:000240">
    <property type="entry name" value="Lectin-domain containing receptor kinase A4.3"/>
    <property type="match status" value="1"/>
</dbReference>
<comment type="similarity">
    <text evidence="3">In the C-terminal section; belongs to the protein kinase superfamily. Ser/Thr protein kinase family.</text>
</comment>
<dbReference type="PANTHER" id="PTHR27003">
    <property type="entry name" value="OS07G0166700 PROTEIN"/>
    <property type="match status" value="1"/>
</dbReference>
<keyword evidence="4" id="KW-1003">Cell membrane</keyword>
<keyword evidence="11 16" id="KW-0067">ATP-binding</keyword>
<feature type="domain" description="Protein kinase" evidence="17">
    <location>
        <begin position="155"/>
        <end position="437"/>
    </location>
</feature>
<feature type="domain" description="Protein kinase" evidence="17">
    <location>
        <begin position="1"/>
        <end position="99"/>
    </location>
</feature>
<dbReference type="GO" id="GO:0002229">
    <property type="term" value="P:defense response to oomycetes"/>
    <property type="evidence" value="ECO:0007669"/>
    <property type="project" value="UniProtKB-ARBA"/>
</dbReference>
<evidence type="ECO:0000313" key="18">
    <source>
        <dbReference type="EMBL" id="KAD7477110.1"/>
    </source>
</evidence>
<feature type="domain" description="Protein kinase" evidence="17">
    <location>
        <begin position="477"/>
        <end position="718"/>
    </location>
</feature>
<dbReference type="InterPro" id="IPR008271">
    <property type="entry name" value="Ser/Thr_kinase_AS"/>
</dbReference>
<dbReference type="InterPro" id="IPR001245">
    <property type="entry name" value="Ser-Thr/Tyr_kinase_cat_dom"/>
</dbReference>
<evidence type="ECO:0000256" key="8">
    <source>
        <dbReference type="ARBA" id="ARBA00022729"/>
    </source>
</evidence>
<feature type="domain" description="Protein kinase" evidence="17">
    <location>
        <begin position="1385"/>
        <end position="1701"/>
    </location>
</feature>
<evidence type="ECO:0000256" key="9">
    <source>
        <dbReference type="ARBA" id="ARBA00022741"/>
    </source>
</evidence>
<feature type="binding site" evidence="16">
    <location>
        <position position="801"/>
    </location>
    <ligand>
        <name>ATP</name>
        <dbReference type="ChEBI" id="CHEBI:30616"/>
    </ligand>
</feature>
<dbReference type="Gene3D" id="3.30.200.20">
    <property type="entry name" value="Phosphorylase Kinase, domain 1"/>
    <property type="match status" value="5"/>
</dbReference>
<evidence type="ECO:0000256" key="1">
    <source>
        <dbReference type="ARBA" id="ARBA00004251"/>
    </source>
</evidence>
<dbReference type="PANTHER" id="PTHR27003:SF471">
    <property type="entry name" value="VASCULAR ENDOTHELIAL GROWTH FACTOR RECEPTOR 2 (VEGFR2)-RELATED"/>
    <property type="match status" value="1"/>
</dbReference>
<evidence type="ECO:0000256" key="16">
    <source>
        <dbReference type="PROSITE-ProRule" id="PRU10141"/>
    </source>
</evidence>
<dbReference type="InterPro" id="IPR000719">
    <property type="entry name" value="Prot_kinase_dom"/>
</dbReference>
<proteinExistence type="inferred from homology"/>
<evidence type="ECO:0000256" key="14">
    <source>
        <dbReference type="ARBA" id="ARBA00023170"/>
    </source>
</evidence>
<evidence type="ECO:0000256" key="15">
    <source>
        <dbReference type="ARBA" id="ARBA00023180"/>
    </source>
</evidence>
<dbReference type="SUPFAM" id="SSF56112">
    <property type="entry name" value="Protein kinase-like (PK-like)"/>
    <property type="match status" value="6"/>
</dbReference>
<evidence type="ECO:0000256" key="6">
    <source>
        <dbReference type="ARBA" id="ARBA00022679"/>
    </source>
</evidence>